<evidence type="ECO:0000313" key="9">
    <source>
        <dbReference type="EMBL" id="PWJ95920.1"/>
    </source>
</evidence>
<dbReference type="GO" id="GO:0010181">
    <property type="term" value="F:FMN binding"/>
    <property type="evidence" value="ECO:0007669"/>
    <property type="project" value="TreeGrafter"/>
</dbReference>
<dbReference type="PROSITE" id="PS00788">
    <property type="entry name" value="CHORISMATE_SYNTHASE_2"/>
    <property type="match status" value="1"/>
</dbReference>
<evidence type="ECO:0000256" key="4">
    <source>
        <dbReference type="ARBA" id="ARBA00013036"/>
    </source>
</evidence>
<proteinExistence type="inferred from homology"/>
<accession>A0AA45C8B4</accession>
<keyword evidence="5" id="KW-0028">Amino-acid biosynthesis</keyword>
<evidence type="ECO:0000256" key="2">
    <source>
        <dbReference type="ARBA" id="ARBA00005044"/>
    </source>
</evidence>
<dbReference type="GO" id="GO:0004107">
    <property type="term" value="F:chorismate synthase activity"/>
    <property type="evidence" value="ECO:0007669"/>
    <property type="project" value="UniProtKB-UniRule"/>
</dbReference>
<dbReference type="Gene3D" id="3.60.150.10">
    <property type="entry name" value="Chorismate synthase AroC"/>
    <property type="match status" value="1"/>
</dbReference>
<evidence type="ECO:0000256" key="5">
    <source>
        <dbReference type="ARBA" id="ARBA00022605"/>
    </source>
</evidence>
<dbReference type="NCBIfam" id="TIGR00033">
    <property type="entry name" value="aroC"/>
    <property type="match status" value="1"/>
</dbReference>
<dbReference type="NCBIfam" id="NF003793">
    <property type="entry name" value="PRK05382.1"/>
    <property type="match status" value="1"/>
</dbReference>
<keyword evidence="10" id="KW-1185">Reference proteome</keyword>
<keyword evidence="6" id="KW-0057">Aromatic amino acid biosynthesis</keyword>
<dbReference type="GO" id="GO:0005829">
    <property type="term" value="C:cytosol"/>
    <property type="evidence" value="ECO:0007669"/>
    <property type="project" value="TreeGrafter"/>
</dbReference>
<dbReference type="SUPFAM" id="SSF103263">
    <property type="entry name" value="Chorismate synthase, AroC"/>
    <property type="match status" value="1"/>
</dbReference>
<evidence type="ECO:0000256" key="6">
    <source>
        <dbReference type="ARBA" id="ARBA00023141"/>
    </source>
</evidence>
<dbReference type="GO" id="GO:0008652">
    <property type="term" value="P:amino acid biosynthetic process"/>
    <property type="evidence" value="ECO:0007669"/>
    <property type="project" value="UniProtKB-KW"/>
</dbReference>
<organism evidence="9 10">
    <name type="scientific">Oceanotoga teriensis</name>
    <dbReference type="NCBI Taxonomy" id="515440"/>
    <lineage>
        <taxon>Bacteria</taxon>
        <taxon>Thermotogati</taxon>
        <taxon>Thermotogota</taxon>
        <taxon>Thermotogae</taxon>
        <taxon>Petrotogales</taxon>
        <taxon>Petrotogaceae</taxon>
        <taxon>Oceanotoga</taxon>
    </lineage>
</organism>
<dbReference type="GO" id="GO:0009073">
    <property type="term" value="P:aromatic amino acid family biosynthetic process"/>
    <property type="evidence" value="ECO:0007669"/>
    <property type="project" value="UniProtKB-KW"/>
</dbReference>
<evidence type="ECO:0000256" key="7">
    <source>
        <dbReference type="ARBA" id="ARBA00023239"/>
    </source>
</evidence>
<reference evidence="9 10" key="1">
    <citation type="submission" date="2018-05" db="EMBL/GenBank/DDBJ databases">
        <title>Genomic Encyclopedia of Type Strains, Phase IV (KMG-IV): sequencing the most valuable type-strain genomes for metagenomic binning, comparative biology and taxonomic classification.</title>
        <authorList>
            <person name="Goeker M."/>
        </authorList>
    </citation>
    <scope>NUCLEOTIDE SEQUENCE [LARGE SCALE GENOMIC DNA]</scope>
    <source>
        <strain evidence="9 10">DSM 24906</strain>
    </source>
</reference>
<evidence type="ECO:0000256" key="8">
    <source>
        <dbReference type="NCBIfam" id="TIGR00033"/>
    </source>
</evidence>
<comment type="caution">
    <text evidence="9">The sequence shown here is derived from an EMBL/GenBank/DDBJ whole genome shotgun (WGS) entry which is preliminary data.</text>
</comment>
<dbReference type="EC" id="4.2.3.5" evidence="4 8"/>
<protein>
    <recommendedName>
        <fullName evidence="4 8">Chorismate synthase</fullName>
        <ecNumber evidence="4 8">4.2.3.5</ecNumber>
    </recommendedName>
</protein>
<sequence length="364" mass="41434">MFNIEIAGDSHGKYMMGIIKGIPAGIKLDLNYIKKDLKLRKNTYGRGKRMNLEDDNILINSGIYNDLTTGAPISLIIENKGKNTENKERFIPRPGHGDYTGYKKYGIKDLNIYTERNSARWTVVLTAIGSICRQILELFDIKISGYTKSIGYLEDKKEYSFEEIEDYSKNNLYILDEEFYEKAIKYIDEIKEKKDSIGGKVKIISKNVIPGLGSYSDYFNKIDSKIGKYFMSIPSVKGVLIGKDKFKELGSDYNDEFIFKNQKISRKSNNVGGIEAGLTNGEEIEVELSLKPIPTILKNMNSVDLKSLKNEKTSYIRSDNVVVSSMVPIGISTMSIIILEEIFNNFGDDNIEFIKNRYFEKKGF</sequence>
<evidence type="ECO:0000256" key="3">
    <source>
        <dbReference type="ARBA" id="ARBA00008014"/>
    </source>
</evidence>
<evidence type="ECO:0000313" key="10">
    <source>
        <dbReference type="Proteomes" id="UP000245921"/>
    </source>
</evidence>
<dbReference type="PIRSF" id="PIRSF001456">
    <property type="entry name" value="Chorismate_synth"/>
    <property type="match status" value="1"/>
</dbReference>
<dbReference type="GO" id="GO:0009423">
    <property type="term" value="P:chorismate biosynthetic process"/>
    <property type="evidence" value="ECO:0007669"/>
    <property type="project" value="UniProtKB-UniRule"/>
</dbReference>
<keyword evidence="7" id="KW-0456">Lyase</keyword>
<dbReference type="AlphaFoldDB" id="A0AA45C8B4"/>
<evidence type="ECO:0000256" key="1">
    <source>
        <dbReference type="ARBA" id="ARBA00001914"/>
    </source>
</evidence>
<dbReference type="PANTHER" id="PTHR21085">
    <property type="entry name" value="CHORISMATE SYNTHASE"/>
    <property type="match status" value="1"/>
</dbReference>
<dbReference type="CDD" id="cd07304">
    <property type="entry name" value="Chorismate_synthase"/>
    <property type="match status" value="1"/>
</dbReference>
<comment type="similarity">
    <text evidence="3">Belongs to the chorismate synthase family.</text>
</comment>
<dbReference type="Pfam" id="PF01264">
    <property type="entry name" value="Chorismate_synt"/>
    <property type="match status" value="1"/>
</dbReference>
<gene>
    <name evidence="9" type="ORF">C7380_10398</name>
</gene>
<dbReference type="RefSeq" id="WP_109604037.1">
    <property type="nucleotide sequence ID" value="NZ_JAMHJO010000007.1"/>
</dbReference>
<dbReference type="Proteomes" id="UP000245921">
    <property type="component" value="Unassembled WGS sequence"/>
</dbReference>
<dbReference type="InterPro" id="IPR035904">
    <property type="entry name" value="Chorismate_synth_AroC_sf"/>
</dbReference>
<comment type="pathway">
    <text evidence="2">Metabolic intermediate biosynthesis; chorismate biosynthesis; chorismate from D-erythrose 4-phosphate and phosphoenolpyruvate: step 7/7.</text>
</comment>
<dbReference type="EMBL" id="QGGI01000003">
    <property type="protein sequence ID" value="PWJ95920.1"/>
    <property type="molecule type" value="Genomic_DNA"/>
</dbReference>
<name>A0AA45C8B4_9BACT</name>
<comment type="cofactor">
    <cofactor evidence="1">
        <name>FMNH2</name>
        <dbReference type="ChEBI" id="CHEBI:57618"/>
    </cofactor>
</comment>
<dbReference type="InterPro" id="IPR000453">
    <property type="entry name" value="Chorismate_synth"/>
</dbReference>
<dbReference type="PANTHER" id="PTHR21085:SF0">
    <property type="entry name" value="CHORISMATE SYNTHASE"/>
    <property type="match status" value="1"/>
</dbReference>
<dbReference type="InterPro" id="IPR020541">
    <property type="entry name" value="Chorismate_synthase_CS"/>
</dbReference>